<dbReference type="InterPro" id="IPR025566">
    <property type="entry name" value="DUF4331"/>
</dbReference>
<dbReference type="RefSeq" id="WP_176578546.1">
    <property type="nucleotide sequence ID" value="NZ_CBDRGH010000013.1"/>
</dbReference>
<proteinExistence type="predicted"/>
<organism evidence="1 2">
    <name type="scientific">Streptomyces chartreusis</name>
    <dbReference type="NCBI Taxonomy" id="1969"/>
    <lineage>
        <taxon>Bacteria</taxon>
        <taxon>Bacillati</taxon>
        <taxon>Actinomycetota</taxon>
        <taxon>Actinomycetes</taxon>
        <taxon>Kitasatosporales</taxon>
        <taxon>Streptomycetaceae</taxon>
        <taxon>Streptomyces</taxon>
    </lineage>
</organism>
<dbReference type="Proteomes" id="UP000509418">
    <property type="component" value="Chromosome"/>
</dbReference>
<dbReference type="EMBL" id="CP056041">
    <property type="protein sequence ID" value="QKZ23946.1"/>
    <property type="molecule type" value="Genomic_DNA"/>
</dbReference>
<protein>
    <submittedName>
        <fullName evidence="1">DUF4331 family protein</fullName>
    </submittedName>
</protein>
<reference evidence="1 2" key="1">
    <citation type="submission" date="2020-06" db="EMBL/GenBank/DDBJ databases">
        <title>Genome mining for natural products.</title>
        <authorList>
            <person name="Zhang B."/>
            <person name="Shi J."/>
            <person name="Ge H."/>
        </authorList>
    </citation>
    <scope>NUCLEOTIDE SEQUENCE [LARGE SCALE GENOMIC DNA]</scope>
    <source>
        <strain evidence="1 2">NA02069</strain>
    </source>
</reference>
<evidence type="ECO:0000313" key="1">
    <source>
        <dbReference type="EMBL" id="QKZ23946.1"/>
    </source>
</evidence>
<keyword evidence="2" id="KW-1185">Reference proteome</keyword>
<name>A0A7H8TK93_STRCX</name>
<gene>
    <name evidence="1" type="ORF">HUT05_45330</name>
</gene>
<dbReference type="AlphaFoldDB" id="A0A7H8TK93"/>
<evidence type="ECO:0000313" key="2">
    <source>
        <dbReference type="Proteomes" id="UP000509418"/>
    </source>
</evidence>
<accession>A0A7H8TK93</accession>
<dbReference type="Pfam" id="PF14224">
    <property type="entry name" value="DUF4331"/>
    <property type="match status" value="2"/>
</dbReference>
<sequence>MSNHFSAAYLKFPGDDARLDLTDLYAFPAPGAPGRTTLIIDVNPFTTGLSATPPFLMSPEFHPDAVYRINIDNDGDNQADVAFSAVFTEAEEGRQAGTVSYATGDDARRTEPAGEVIASAVPVGFDAAAHPVQAGACELFMGVRSDPFFADAEGALHGFDWTGEDSFAGKDVQCIALQVPDDMLGPEPAISVWATVSVRHDGTLVQVDRGGNPTINPFINPDYAKDRYNAGHPADDVATYLQPWSKLLQENGYSAAEASVAAATVLPDVLHYDRDRPAVYPNGRGLTDDVFSARMAFLTHGGVTSDGLSPHDDMLAEFPYLGPPHR</sequence>